<keyword evidence="4" id="KW-1185">Reference proteome</keyword>
<dbReference type="InterPro" id="IPR025746">
    <property type="entry name" value="PilX_N_dom"/>
</dbReference>
<evidence type="ECO:0000256" key="1">
    <source>
        <dbReference type="SAM" id="Phobius"/>
    </source>
</evidence>
<name>A0ABX7PZ86_9BACT</name>
<evidence type="ECO:0000259" key="2">
    <source>
        <dbReference type="Pfam" id="PF14341"/>
    </source>
</evidence>
<sequence>MGTRVLNERGAALVVAIMLLMVLTILMAVLNRATLYEMVSSRTYQESHRAFYAADAGVRDALEWLGKEDSPPESNSIAPSWFYDGTVARKDAMWCSWKSVEDIHFRYYVEHLKDAPNYNMSAIIGMDSKGPKSIEHYYRITAEGANSTYLVHRQVQVVTTAYW</sequence>
<keyword evidence="1" id="KW-0472">Membrane</keyword>
<feature type="domain" description="Type 4 fimbrial biogenesis protein PilX N-terminal" evidence="2">
    <location>
        <begin position="9"/>
        <end position="59"/>
    </location>
</feature>
<keyword evidence="1" id="KW-1133">Transmembrane helix</keyword>
<keyword evidence="1" id="KW-0812">Transmembrane</keyword>
<gene>
    <name evidence="3" type="ORF">JZM60_09310</name>
</gene>
<dbReference type="Pfam" id="PF14341">
    <property type="entry name" value="PilX_N"/>
    <property type="match status" value="1"/>
</dbReference>
<protein>
    <submittedName>
        <fullName evidence="3">Pilus assembly PilX N-terminal domain-containing protein</fullName>
    </submittedName>
</protein>
<reference evidence="3 4" key="1">
    <citation type="submission" date="2021-03" db="EMBL/GenBank/DDBJ databases">
        <title>Geobacter metallireducens gen. nov. sp. nov., a microorganism capable of coupling the complete oxidation of organic compounds to the reduction of iron and other metals.</title>
        <authorList>
            <person name="Li Y."/>
        </authorList>
    </citation>
    <scope>NUCLEOTIDE SEQUENCE [LARGE SCALE GENOMIC DNA]</scope>
    <source>
        <strain evidence="3 4">Jerry-YX</strain>
    </source>
</reference>
<evidence type="ECO:0000313" key="4">
    <source>
        <dbReference type="Proteomes" id="UP000663651"/>
    </source>
</evidence>
<accession>A0ABX7PZ86</accession>
<proteinExistence type="predicted"/>
<feature type="transmembrane region" description="Helical" evidence="1">
    <location>
        <begin position="12"/>
        <end position="30"/>
    </location>
</feature>
<dbReference type="Proteomes" id="UP000663651">
    <property type="component" value="Chromosome"/>
</dbReference>
<dbReference type="RefSeq" id="WP_207162017.1">
    <property type="nucleotide sequence ID" value="NZ_CP071382.1"/>
</dbReference>
<evidence type="ECO:0000313" key="3">
    <source>
        <dbReference type="EMBL" id="QSV44374.1"/>
    </source>
</evidence>
<organism evidence="3 4">
    <name type="scientific">Geobacter benzoatilyticus</name>
    <dbReference type="NCBI Taxonomy" id="2815309"/>
    <lineage>
        <taxon>Bacteria</taxon>
        <taxon>Pseudomonadati</taxon>
        <taxon>Thermodesulfobacteriota</taxon>
        <taxon>Desulfuromonadia</taxon>
        <taxon>Geobacterales</taxon>
        <taxon>Geobacteraceae</taxon>
        <taxon>Geobacter</taxon>
    </lineage>
</organism>
<dbReference type="EMBL" id="CP071382">
    <property type="protein sequence ID" value="QSV44374.1"/>
    <property type="molecule type" value="Genomic_DNA"/>
</dbReference>